<sequence length="176" mass="18476">MYLSRSAPGVSRPGSQLRIRGEPPILRMMTSGRVVGVHCIIPLPHSLIRGYQDIITSSKLSKFLPVEVVEASNQKLPVSMADALLHHHAAAELLLLRSQTQLLQVGVCAGGRGRGLAPHGWFRGDGGGAWRCRLGLLLEADVRVRVRLLADVQASPEKVSGGGHGGQGGGVAGCGG</sequence>
<organism evidence="2 3">
    <name type="scientific">Liparis tanakae</name>
    <name type="common">Tanaka's snailfish</name>
    <dbReference type="NCBI Taxonomy" id="230148"/>
    <lineage>
        <taxon>Eukaryota</taxon>
        <taxon>Metazoa</taxon>
        <taxon>Chordata</taxon>
        <taxon>Craniata</taxon>
        <taxon>Vertebrata</taxon>
        <taxon>Euteleostomi</taxon>
        <taxon>Actinopterygii</taxon>
        <taxon>Neopterygii</taxon>
        <taxon>Teleostei</taxon>
        <taxon>Neoteleostei</taxon>
        <taxon>Acanthomorphata</taxon>
        <taxon>Eupercaria</taxon>
        <taxon>Perciformes</taxon>
        <taxon>Cottioidei</taxon>
        <taxon>Cottales</taxon>
        <taxon>Liparidae</taxon>
        <taxon>Liparis</taxon>
    </lineage>
</organism>
<feature type="region of interest" description="Disordered" evidence="1">
    <location>
        <begin position="157"/>
        <end position="176"/>
    </location>
</feature>
<gene>
    <name evidence="2" type="ORF">EYF80_026185</name>
</gene>
<comment type="caution">
    <text evidence="2">The sequence shown here is derived from an EMBL/GenBank/DDBJ whole genome shotgun (WGS) entry which is preliminary data.</text>
</comment>
<proteinExistence type="predicted"/>
<evidence type="ECO:0000313" key="3">
    <source>
        <dbReference type="Proteomes" id="UP000314294"/>
    </source>
</evidence>
<reference evidence="2 3" key="1">
    <citation type="submission" date="2019-03" db="EMBL/GenBank/DDBJ databases">
        <title>First draft genome of Liparis tanakae, snailfish: a comprehensive survey of snailfish specific genes.</title>
        <authorList>
            <person name="Kim W."/>
            <person name="Song I."/>
            <person name="Jeong J.-H."/>
            <person name="Kim D."/>
            <person name="Kim S."/>
            <person name="Ryu S."/>
            <person name="Song J.Y."/>
            <person name="Lee S.K."/>
        </authorList>
    </citation>
    <scope>NUCLEOTIDE SEQUENCE [LARGE SCALE GENOMIC DNA]</scope>
    <source>
        <tissue evidence="2">Muscle</tissue>
    </source>
</reference>
<feature type="compositionally biased region" description="Gly residues" evidence="1">
    <location>
        <begin position="160"/>
        <end position="176"/>
    </location>
</feature>
<evidence type="ECO:0000256" key="1">
    <source>
        <dbReference type="SAM" id="MobiDB-lite"/>
    </source>
</evidence>
<protein>
    <submittedName>
        <fullName evidence="2">Uncharacterized protein</fullName>
    </submittedName>
</protein>
<dbReference type="Proteomes" id="UP000314294">
    <property type="component" value="Unassembled WGS sequence"/>
</dbReference>
<name>A0A4Z2HCU3_9TELE</name>
<accession>A0A4Z2HCU3</accession>
<keyword evidence="3" id="KW-1185">Reference proteome</keyword>
<dbReference type="EMBL" id="SRLO01000269">
    <property type="protein sequence ID" value="TNN63649.1"/>
    <property type="molecule type" value="Genomic_DNA"/>
</dbReference>
<dbReference type="AlphaFoldDB" id="A0A4Z2HCU3"/>
<evidence type="ECO:0000313" key="2">
    <source>
        <dbReference type="EMBL" id="TNN63649.1"/>
    </source>
</evidence>